<gene>
    <name evidence="5" type="primary">BC366</name>
</gene>
<dbReference type="SUPFAM" id="SSF52540">
    <property type="entry name" value="P-loop containing nucleoside triphosphate hydrolases"/>
    <property type="match status" value="1"/>
</dbReference>
<keyword evidence="1" id="KW-0547">Nucleotide-binding</keyword>
<proteinExistence type="predicted"/>
<sequence length="122" mass="14055">MFTEKRLPFEVGQQDNFYDKLNEWIGDVFYDILPEKGFEERDEQIFMAFQLERAFQEKKVMFAEAGVGTGKTIVYLLYAICYARYTGKPAIIACADETLIEQLVKEEGDIAKLSEALGYRVS</sequence>
<dbReference type="GO" id="GO:0005524">
    <property type="term" value="F:ATP binding"/>
    <property type="evidence" value="ECO:0007669"/>
    <property type="project" value="UniProtKB-KW"/>
</dbReference>
<dbReference type="PROSITE" id="PS51193">
    <property type="entry name" value="HELICASE_ATP_BIND_2"/>
    <property type="match status" value="1"/>
</dbReference>
<name>Q9ZAA5_BACCE</name>
<evidence type="ECO:0000256" key="2">
    <source>
        <dbReference type="ARBA" id="ARBA00022801"/>
    </source>
</evidence>
<evidence type="ECO:0000259" key="4">
    <source>
        <dbReference type="PROSITE" id="PS51193"/>
    </source>
</evidence>
<keyword evidence="2" id="KW-0378">Hydrolase</keyword>
<dbReference type="InterPro" id="IPR014013">
    <property type="entry name" value="Helic_SF1/SF2_ATP-bd_DinG/Rad3"/>
</dbReference>
<organism evidence="5">
    <name type="scientific">Bacillus cereus</name>
    <dbReference type="NCBI Taxonomy" id="1396"/>
    <lineage>
        <taxon>Bacteria</taxon>
        <taxon>Bacillati</taxon>
        <taxon>Bacillota</taxon>
        <taxon>Bacilli</taxon>
        <taxon>Bacillales</taxon>
        <taxon>Bacillaceae</taxon>
        <taxon>Bacillus</taxon>
        <taxon>Bacillus cereus group</taxon>
    </lineage>
</organism>
<dbReference type="Gene3D" id="3.40.50.300">
    <property type="entry name" value="P-loop containing nucleotide triphosphate hydrolases"/>
    <property type="match status" value="1"/>
</dbReference>
<keyword evidence="3" id="KW-0067">ATP-binding</keyword>
<evidence type="ECO:0000313" key="5">
    <source>
        <dbReference type="EMBL" id="AAD02048.1"/>
    </source>
</evidence>
<dbReference type="GO" id="GO:0016787">
    <property type="term" value="F:hydrolase activity"/>
    <property type="evidence" value="ECO:0007669"/>
    <property type="project" value="UniProtKB-KW"/>
</dbReference>
<reference evidence="5" key="1">
    <citation type="journal article" date="1999" name="Appl. Environ. Microbiol.">
        <title>A randomly amplified polymorphic DNA marker specific for the Bacillus cereus group is diagnostic for Bacillus anthracis.</title>
        <authorList>
            <person name="Daffonchio D."/>
            <person name="Borin S."/>
            <person name="Frova G."/>
            <person name="Gallo R."/>
            <person name="Mori E."/>
            <person name="Fani R."/>
            <person name="Sorlini C."/>
        </authorList>
    </citation>
    <scope>NUCLEOTIDE SEQUENCE</scope>
    <source>
        <strain evidence="5">336</strain>
    </source>
</reference>
<protein>
    <submittedName>
        <fullName evidence="5">BC366</fullName>
    </submittedName>
</protein>
<dbReference type="AlphaFoldDB" id="Q9ZAA5"/>
<evidence type="ECO:0000256" key="1">
    <source>
        <dbReference type="ARBA" id="ARBA00022741"/>
    </source>
</evidence>
<evidence type="ECO:0000256" key="3">
    <source>
        <dbReference type="ARBA" id="ARBA00022840"/>
    </source>
</evidence>
<dbReference type="EMBL" id="AF036105">
    <property type="protein sequence ID" value="AAD02048.1"/>
    <property type="molecule type" value="Genomic_DNA"/>
</dbReference>
<feature type="domain" description="Helicase ATP-binding" evidence="4">
    <location>
        <begin position="30"/>
        <end position="122"/>
    </location>
</feature>
<dbReference type="InterPro" id="IPR027417">
    <property type="entry name" value="P-loop_NTPase"/>
</dbReference>
<accession>Q9ZAA5</accession>